<dbReference type="SUPFAM" id="SSF54631">
    <property type="entry name" value="CBS-domain pair"/>
    <property type="match status" value="1"/>
</dbReference>
<evidence type="ECO:0000313" key="4">
    <source>
        <dbReference type="EMBL" id="GBG96274.1"/>
    </source>
</evidence>
<gene>
    <name evidence="4" type="ORF">NtB2_00385</name>
</gene>
<dbReference type="SUPFAM" id="SSF75138">
    <property type="entry name" value="HprK N-terminal domain-like"/>
    <property type="match status" value="1"/>
</dbReference>
<evidence type="ECO:0000256" key="1">
    <source>
        <dbReference type="ARBA" id="ARBA00023122"/>
    </source>
</evidence>
<dbReference type="InterPro" id="IPR046342">
    <property type="entry name" value="CBS_dom_sf"/>
</dbReference>
<dbReference type="CDD" id="cd04596">
    <property type="entry name" value="CBS_pair_DRTGG_assoc"/>
    <property type="match status" value="1"/>
</dbReference>
<dbReference type="InterPro" id="IPR000644">
    <property type="entry name" value="CBS_dom"/>
</dbReference>
<protein>
    <recommendedName>
        <fullName evidence="3">CBS domain-containing protein</fullName>
    </recommendedName>
</protein>
<comment type="caution">
    <text evidence="4">The sequence shown here is derived from an EMBL/GenBank/DDBJ whole genome shotgun (WGS) entry which is preliminary data.</text>
</comment>
<dbReference type="SUPFAM" id="SSF54637">
    <property type="entry name" value="Thioesterase/thiol ester dehydrase-isomerase"/>
    <property type="match status" value="1"/>
</dbReference>
<dbReference type="Pfam" id="PF00571">
    <property type="entry name" value="CBS"/>
    <property type="match status" value="2"/>
</dbReference>
<dbReference type="InterPro" id="IPR051257">
    <property type="entry name" value="Diverse_CBS-Domain"/>
</dbReference>
<dbReference type="RefSeq" id="WP_109245263.1">
    <property type="nucleotide sequence ID" value="NZ_BFFO01000002.1"/>
</dbReference>
<dbReference type="Proteomes" id="UP000245021">
    <property type="component" value="Unassembled WGS sequence"/>
</dbReference>
<dbReference type="InterPro" id="IPR028979">
    <property type="entry name" value="Ser_kin/Pase_Hpr-like_N_sf"/>
</dbReference>
<accession>A0A2R5HDW7</accession>
<dbReference type="InterPro" id="IPR029069">
    <property type="entry name" value="HotDog_dom_sf"/>
</dbReference>
<dbReference type="Gene3D" id="3.10.129.10">
    <property type="entry name" value="Hotdog Thioesterase"/>
    <property type="match status" value="1"/>
</dbReference>
<organism evidence="4 5">
    <name type="scientific">Lactococcus termiticola</name>
    <dbReference type="NCBI Taxonomy" id="2169526"/>
    <lineage>
        <taxon>Bacteria</taxon>
        <taxon>Bacillati</taxon>
        <taxon>Bacillota</taxon>
        <taxon>Bacilli</taxon>
        <taxon>Lactobacillales</taxon>
        <taxon>Streptococcaceae</taxon>
        <taxon>Lactococcus</taxon>
    </lineage>
</organism>
<dbReference type="Gene3D" id="3.10.580.10">
    <property type="entry name" value="CBS-domain"/>
    <property type="match status" value="1"/>
</dbReference>
<dbReference type="PANTHER" id="PTHR43080:SF2">
    <property type="entry name" value="CBS DOMAIN-CONTAINING PROTEIN"/>
    <property type="match status" value="1"/>
</dbReference>
<evidence type="ECO:0000256" key="2">
    <source>
        <dbReference type="PROSITE-ProRule" id="PRU00703"/>
    </source>
</evidence>
<feature type="domain" description="CBS" evidence="3">
    <location>
        <begin position="194"/>
        <end position="251"/>
    </location>
</feature>
<dbReference type="PANTHER" id="PTHR43080">
    <property type="entry name" value="CBS DOMAIN-CONTAINING PROTEIN CBSX3, MITOCHONDRIAL"/>
    <property type="match status" value="1"/>
</dbReference>
<dbReference type="InterPro" id="IPR010766">
    <property type="entry name" value="DRTGG"/>
</dbReference>
<keyword evidence="1 2" id="KW-0129">CBS domain</keyword>
<evidence type="ECO:0000259" key="3">
    <source>
        <dbReference type="PROSITE" id="PS51371"/>
    </source>
</evidence>
<dbReference type="AlphaFoldDB" id="A0A2R5HDW7"/>
<dbReference type="Gene3D" id="3.40.1390.20">
    <property type="entry name" value="HprK N-terminal domain-like"/>
    <property type="match status" value="1"/>
</dbReference>
<dbReference type="EMBL" id="BFFO01000002">
    <property type="protein sequence ID" value="GBG96274.1"/>
    <property type="molecule type" value="Genomic_DNA"/>
</dbReference>
<proteinExistence type="predicted"/>
<sequence length="426" mass="46995">MTKHQEILNYIEGLEIGKTVSTRGIANRMHVADGTAYKAIKEAENRGLVAVNDRSGTVRVAAKGQKALYRLTFGKLVELADAEVLGGLAGLEVEFEHFVISAMQAKSFKKYLKGNGLVIVGDRTDIQTAALQAHNAVLITGGLAVSQAVIDYADSLGIPLMRTNYDTFTVANRISHALTNELIKKDIVTVADILHQNRPKLKETQTVKDFLELFNSTGFSRFPVVDSQNRVVGVVAMRDVNAKGNTTPLKTLMKRANVAKLEMPVVSVSQIMIYEGYDMMPVVDDKQVYNGVITKSDVLQSMQRSQEESMVSHTFTDNIADKIKEQGSSFQVIVEPFMINSVGSVSTGIFTELAGLVTRRVMAKRRHRTVIMESMNINLMRTAGIDSVLDIYPKMISETRLAAMIDVEIYHVNQIVAKILVNVNLT</sequence>
<dbReference type="Pfam" id="PF07085">
    <property type="entry name" value="DRTGG"/>
    <property type="match status" value="1"/>
</dbReference>
<keyword evidence="5" id="KW-1185">Reference proteome</keyword>
<name>A0A2R5HDW7_9LACT</name>
<evidence type="ECO:0000313" key="5">
    <source>
        <dbReference type="Proteomes" id="UP000245021"/>
    </source>
</evidence>
<dbReference type="OrthoDB" id="1790451at2"/>
<dbReference type="PROSITE" id="PS51371">
    <property type="entry name" value="CBS"/>
    <property type="match status" value="2"/>
</dbReference>
<feature type="domain" description="CBS" evidence="3">
    <location>
        <begin position="252"/>
        <end position="308"/>
    </location>
</feature>
<reference evidence="4 5" key="1">
    <citation type="journal article" date="2018" name="Genome Announc.">
        <title>Draft Genome Sequence of Lactococcus sp. Strain NtB2 (JCM 32569), Isolated from the Gut of the Higher Termite Nasutitermes takasagoensis.</title>
        <authorList>
            <person name="Noda S."/>
            <person name="Aihara C."/>
            <person name="Yuki M."/>
            <person name="Ohkuma M."/>
        </authorList>
    </citation>
    <scope>NUCLEOTIDE SEQUENCE [LARGE SCALE GENOMIC DNA]</scope>
    <source>
        <strain evidence="4 5">NtB2</strain>
    </source>
</reference>
<dbReference type="SMART" id="SM00116">
    <property type="entry name" value="CBS"/>
    <property type="match status" value="2"/>
</dbReference>